<dbReference type="InterPro" id="IPR008259">
    <property type="entry name" value="FMN_hydac_DH_AS"/>
</dbReference>
<dbReference type="STRING" id="1182542.W9YBC4"/>
<dbReference type="RefSeq" id="XP_007731559.1">
    <property type="nucleotide sequence ID" value="XM_007733369.1"/>
</dbReference>
<dbReference type="FunFam" id="3.10.120.10:FF:000009">
    <property type="entry name" value="Cytochrome b2, mitochondrial, putative"/>
    <property type="match status" value="1"/>
</dbReference>
<dbReference type="InterPro" id="IPR037396">
    <property type="entry name" value="FMN_HAD"/>
</dbReference>
<feature type="domain" description="FMN hydroxy acid dehydrogenase" evidence="9">
    <location>
        <begin position="97"/>
        <end position="472"/>
    </location>
</feature>
<evidence type="ECO:0000256" key="5">
    <source>
        <dbReference type="ARBA" id="ARBA00023004"/>
    </source>
</evidence>
<keyword evidence="3 6" id="KW-0479">Metal-binding</keyword>
<evidence type="ECO:0008006" key="12">
    <source>
        <dbReference type="Google" id="ProtNLM"/>
    </source>
</evidence>
<dbReference type="InterPro" id="IPR000262">
    <property type="entry name" value="FMN-dep_DH"/>
</dbReference>
<evidence type="ECO:0000256" key="1">
    <source>
        <dbReference type="ARBA" id="ARBA00001917"/>
    </source>
</evidence>
<dbReference type="OrthoDB" id="1925334at2759"/>
<comment type="caution">
    <text evidence="10">The sequence shown here is derived from an EMBL/GenBank/DDBJ whole genome shotgun (WGS) entry which is preliminary data.</text>
</comment>
<dbReference type="eggNOG" id="KOG0537">
    <property type="taxonomic scope" value="Eukaryota"/>
</dbReference>
<proteinExistence type="inferred from homology"/>
<evidence type="ECO:0000313" key="10">
    <source>
        <dbReference type="EMBL" id="EXJ90162.1"/>
    </source>
</evidence>
<dbReference type="PROSITE" id="PS00557">
    <property type="entry name" value="FMN_HYDROXY_ACID_DH_1"/>
    <property type="match status" value="1"/>
</dbReference>
<evidence type="ECO:0000259" key="9">
    <source>
        <dbReference type="PROSITE" id="PS51349"/>
    </source>
</evidence>
<evidence type="ECO:0000256" key="3">
    <source>
        <dbReference type="ARBA" id="ARBA00022723"/>
    </source>
</evidence>
<feature type="domain" description="Cytochrome b5 heme-binding" evidence="8">
    <location>
        <begin position="1"/>
        <end position="76"/>
    </location>
</feature>
<evidence type="ECO:0000256" key="6">
    <source>
        <dbReference type="RuleBase" id="RU362121"/>
    </source>
</evidence>
<dbReference type="InterPro" id="IPR018506">
    <property type="entry name" value="Cyt_B5_heme-BS"/>
</dbReference>
<dbReference type="GO" id="GO:0016491">
    <property type="term" value="F:oxidoreductase activity"/>
    <property type="evidence" value="ECO:0007669"/>
    <property type="project" value="UniProtKB-KW"/>
</dbReference>
<dbReference type="GeneID" id="19167359"/>
<keyword evidence="4" id="KW-0560">Oxidoreductase</keyword>
<dbReference type="EMBL" id="AMGY01000002">
    <property type="protein sequence ID" value="EXJ90162.1"/>
    <property type="molecule type" value="Genomic_DNA"/>
</dbReference>
<dbReference type="Gene3D" id="3.10.120.10">
    <property type="entry name" value="Cytochrome b5-like heme/steroid binding domain"/>
    <property type="match status" value="1"/>
</dbReference>
<dbReference type="PRINTS" id="PR00363">
    <property type="entry name" value="CYTOCHROMEB5"/>
</dbReference>
<dbReference type="Proteomes" id="UP000019478">
    <property type="component" value="Unassembled WGS sequence"/>
</dbReference>
<evidence type="ECO:0000256" key="4">
    <source>
        <dbReference type="ARBA" id="ARBA00023002"/>
    </source>
</evidence>
<evidence type="ECO:0000256" key="2">
    <source>
        <dbReference type="ARBA" id="ARBA00022617"/>
    </source>
</evidence>
<keyword evidence="2 6" id="KW-0349">Heme</keyword>
<protein>
    <recommendedName>
        <fullName evidence="12">L-lactate dehydrogenase (Cytochrome)</fullName>
    </recommendedName>
</protein>
<dbReference type="eggNOG" id="KOG0538">
    <property type="taxonomic scope" value="Eukaryota"/>
</dbReference>
<comment type="similarity">
    <text evidence="6">Belongs to the cytochrome b5 family.</text>
</comment>
<dbReference type="Gene3D" id="3.20.20.70">
    <property type="entry name" value="Aldolase class I"/>
    <property type="match status" value="1"/>
</dbReference>
<dbReference type="SUPFAM" id="SSF55856">
    <property type="entry name" value="Cytochrome b5-like heme/steroid binding domain"/>
    <property type="match status" value="1"/>
</dbReference>
<dbReference type="PANTHER" id="PTHR10578:SF104">
    <property type="entry name" value="CYTOCHROME B2, MITOCHONDRIAL-RELATED"/>
    <property type="match status" value="1"/>
</dbReference>
<sequence>MLKASDIAQHNTRESCWVIIQGQVYDVTDFLEEHPGGSSIILRYGGKDATEEYLPVHPPGTIEKELPPDKHLGELDPQSVGGVAVTKSKPEAATTSIPLDLCLCLDDFEKAAKAVLSKRAWTYYSSASENLHSFRLNRQDWERILFRPRVLRNVQRVNMQRKLLGHHSNLPLFIAPAALARLGHPDGELCLSRGASAYNIPFVVSNAASVSMEDLAESMQGAKGRGCLCLQLYVKKKKSETLASIVRAKQLGFTALLVTVDTPVVGKREDDDRYKAEQALETQGPRPPPPVTAEGIQQSLQRSSTDEVFVLRGPYSSTLDWNELAWIREAWGDDESFGLKGIATAEDAHLACESGIKRIYLSNHGGRQLDSAPSALRTLLEIRNLCPHVLQQCEVLVDGGVSRATDIIKALCLGARGVGLGRPFLYALSAHGTAGVCKAIQILSDELETSMRLLGVVDLDHLGPHLVNTRELDPFILPPGPALHPRQSRI</sequence>
<dbReference type="AlphaFoldDB" id="W9YBC4"/>
<dbReference type="PANTHER" id="PTHR10578">
    <property type="entry name" value="S -2-HYDROXY-ACID OXIDASE-RELATED"/>
    <property type="match status" value="1"/>
</dbReference>
<evidence type="ECO:0000256" key="7">
    <source>
        <dbReference type="SAM" id="MobiDB-lite"/>
    </source>
</evidence>
<name>W9YBC4_9EURO</name>
<keyword evidence="11" id="KW-1185">Reference proteome</keyword>
<accession>W9YBC4</accession>
<dbReference type="PROSITE" id="PS50255">
    <property type="entry name" value="CYTOCHROME_B5_2"/>
    <property type="match status" value="1"/>
</dbReference>
<reference evidence="10 11" key="1">
    <citation type="submission" date="2013-03" db="EMBL/GenBank/DDBJ databases">
        <title>The Genome Sequence of Capronia epimyces CBS 606.96.</title>
        <authorList>
            <consortium name="The Broad Institute Genomics Platform"/>
            <person name="Cuomo C."/>
            <person name="de Hoog S."/>
            <person name="Gorbushina A."/>
            <person name="Walker B."/>
            <person name="Young S.K."/>
            <person name="Zeng Q."/>
            <person name="Gargeya S."/>
            <person name="Fitzgerald M."/>
            <person name="Haas B."/>
            <person name="Abouelleil A."/>
            <person name="Allen A.W."/>
            <person name="Alvarado L."/>
            <person name="Arachchi H.M."/>
            <person name="Berlin A.M."/>
            <person name="Chapman S.B."/>
            <person name="Gainer-Dewar J."/>
            <person name="Goldberg J."/>
            <person name="Griggs A."/>
            <person name="Gujja S."/>
            <person name="Hansen M."/>
            <person name="Howarth C."/>
            <person name="Imamovic A."/>
            <person name="Ireland A."/>
            <person name="Larimer J."/>
            <person name="McCowan C."/>
            <person name="Murphy C."/>
            <person name="Pearson M."/>
            <person name="Poon T.W."/>
            <person name="Priest M."/>
            <person name="Roberts A."/>
            <person name="Saif S."/>
            <person name="Shea T."/>
            <person name="Sisk P."/>
            <person name="Sykes S."/>
            <person name="Wortman J."/>
            <person name="Nusbaum C."/>
            <person name="Birren B."/>
        </authorList>
    </citation>
    <scope>NUCLEOTIDE SEQUENCE [LARGE SCALE GENOMIC DNA]</scope>
    <source>
        <strain evidence="10 11">CBS 606.96</strain>
    </source>
</reference>
<dbReference type="PROSITE" id="PS00191">
    <property type="entry name" value="CYTOCHROME_B5_1"/>
    <property type="match status" value="1"/>
</dbReference>
<dbReference type="InterPro" id="IPR013785">
    <property type="entry name" value="Aldolase_TIM"/>
</dbReference>
<gene>
    <name evidence="10" type="ORF">A1O3_03231</name>
</gene>
<dbReference type="InterPro" id="IPR036400">
    <property type="entry name" value="Cyt_B5-like_heme/steroid_sf"/>
</dbReference>
<feature type="region of interest" description="Disordered" evidence="7">
    <location>
        <begin position="269"/>
        <end position="300"/>
    </location>
</feature>
<dbReference type="SUPFAM" id="SSF51395">
    <property type="entry name" value="FMN-linked oxidoreductases"/>
    <property type="match status" value="1"/>
</dbReference>
<dbReference type="InterPro" id="IPR001199">
    <property type="entry name" value="Cyt_B5-like_heme/steroid-bd"/>
</dbReference>
<dbReference type="Pfam" id="PF01070">
    <property type="entry name" value="FMN_dh"/>
    <property type="match status" value="1"/>
</dbReference>
<organism evidence="10 11">
    <name type="scientific">Capronia epimyces CBS 606.96</name>
    <dbReference type="NCBI Taxonomy" id="1182542"/>
    <lineage>
        <taxon>Eukaryota</taxon>
        <taxon>Fungi</taxon>
        <taxon>Dikarya</taxon>
        <taxon>Ascomycota</taxon>
        <taxon>Pezizomycotina</taxon>
        <taxon>Eurotiomycetes</taxon>
        <taxon>Chaetothyriomycetidae</taxon>
        <taxon>Chaetothyriales</taxon>
        <taxon>Herpotrichiellaceae</taxon>
        <taxon>Capronia</taxon>
    </lineage>
</organism>
<evidence type="ECO:0000313" key="11">
    <source>
        <dbReference type="Proteomes" id="UP000019478"/>
    </source>
</evidence>
<dbReference type="SMART" id="SM01117">
    <property type="entry name" value="Cyt-b5"/>
    <property type="match status" value="1"/>
</dbReference>
<dbReference type="PROSITE" id="PS51349">
    <property type="entry name" value="FMN_HYDROXY_ACID_DH_2"/>
    <property type="match status" value="1"/>
</dbReference>
<dbReference type="Pfam" id="PF00173">
    <property type="entry name" value="Cyt-b5"/>
    <property type="match status" value="1"/>
</dbReference>
<dbReference type="HOGENOM" id="CLU_020639_1_1_1"/>
<evidence type="ECO:0000259" key="8">
    <source>
        <dbReference type="PROSITE" id="PS50255"/>
    </source>
</evidence>
<dbReference type="GO" id="GO:0046872">
    <property type="term" value="F:metal ion binding"/>
    <property type="evidence" value="ECO:0007669"/>
    <property type="project" value="UniProtKB-UniRule"/>
</dbReference>
<comment type="cofactor">
    <cofactor evidence="1">
        <name>FMN</name>
        <dbReference type="ChEBI" id="CHEBI:58210"/>
    </cofactor>
</comment>
<dbReference type="GO" id="GO:0020037">
    <property type="term" value="F:heme binding"/>
    <property type="evidence" value="ECO:0007669"/>
    <property type="project" value="UniProtKB-UniRule"/>
</dbReference>
<keyword evidence="5 6" id="KW-0408">Iron</keyword>
<feature type="compositionally biased region" description="Basic and acidic residues" evidence="7">
    <location>
        <begin position="269"/>
        <end position="278"/>
    </location>
</feature>